<gene>
    <name evidence="2" type="ORF">D1868_07595</name>
</gene>
<evidence type="ECO:0000313" key="2">
    <source>
        <dbReference type="EMBL" id="QGR19854.1"/>
    </source>
</evidence>
<feature type="binding site" evidence="1">
    <location>
        <position position="215"/>
    </location>
    <ligand>
        <name>Cu cation</name>
        <dbReference type="ChEBI" id="CHEBI:23378"/>
    </ligand>
</feature>
<proteinExistence type="predicted"/>
<dbReference type="OrthoDB" id="4392at2157"/>
<keyword evidence="1" id="KW-0479">Metal-binding</keyword>
<dbReference type="EMBL" id="CP045483">
    <property type="protein sequence ID" value="QGR19854.1"/>
    <property type="molecule type" value="Genomic_DNA"/>
</dbReference>
<name>A0A650CPT0_9CREN</name>
<dbReference type="Gene3D" id="2.60.40.420">
    <property type="entry name" value="Cupredoxins - blue copper proteins"/>
    <property type="match status" value="1"/>
</dbReference>
<reference evidence="2 3" key="1">
    <citation type="submission" date="2019-10" db="EMBL/GenBank/DDBJ databases">
        <title>Genome Sequences from Six Type Strain Members of the Archaeal Family Sulfolobaceae: Acidianus ambivalens, Acidianus infernus, Metallosphaera prunae, Stygiolobus azoricus, Sulfolobus metallicus, and Sulfurisphaera ohwakuensis.</title>
        <authorList>
            <person name="Counts J.A."/>
            <person name="Kelly R.M."/>
        </authorList>
    </citation>
    <scope>NUCLEOTIDE SEQUENCE [LARGE SCALE GENOMIC DNA]</scope>
    <source>
        <strain evidence="2 3">FC6</strain>
    </source>
</reference>
<dbReference type="AlphaFoldDB" id="A0A650CPT0"/>
<dbReference type="GeneID" id="42798924"/>
<keyword evidence="3" id="KW-1185">Reference proteome</keyword>
<dbReference type="GO" id="GO:0009055">
    <property type="term" value="F:electron transfer activity"/>
    <property type="evidence" value="ECO:0007669"/>
    <property type="project" value="InterPro"/>
</dbReference>
<dbReference type="PRINTS" id="PR00158">
    <property type="entry name" value="RUSTICYANIN"/>
</dbReference>
<evidence type="ECO:0000313" key="3">
    <source>
        <dbReference type="Proteomes" id="UP000423396"/>
    </source>
</evidence>
<feature type="binding site" evidence="1">
    <location>
        <position position="220"/>
    </location>
    <ligand>
        <name>Cu cation</name>
        <dbReference type="ChEBI" id="CHEBI:23378"/>
    </ligand>
</feature>
<dbReference type="SUPFAM" id="SSF49503">
    <property type="entry name" value="Cupredoxins"/>
    <property type="match status" value="1"/>
</dbReference>
<evidence type="ECO:0000256" key="1">
    <source>
        <dbReference type="PIRSR" id="PIRSR601243-1"/>
    </source>
</evidence>
<keyword evidence="1" id="KW-0186">Copper</keyword>
<protein>
    <recommendedName>
        <fullName evidence="4">Blue (type 1) copper domain-containing protein</fullName>
    </recommendedName>
</protein>
<dbReference type="GO" id="GO:0005507">
    <property type="term" value="F:copper ion binding"/>
    <property type="evidence" value="ECO:0007669"/>
    <property type="project" value="InterPro"/>
</dbReference>
<comment type="cofactor">
    <cofactor evidence="1">
        <name>Cu cation</name>
        <dbReference type="ChEBI" id="CHEBI:23378"/>
    </cofactor>
    <text evidence="1">Binds 1 copper ion per subunit.</text>
</comment>
<feature type="binding site" evidence="1">
    <location>
        <position position="210"/>
    </location>
    <ligand>
        <name>Cu cation</name>
        <dbReference type="ChEBI" id="CHEBI:23378"/>
    </ligand>
</feature>
<dbReference type="KEGG" id="sazo:D1868_07595"/>
<dbReference type="InterPro" id="IPR008972">
    <property type="entry name" value="Cupredoxin"/>
</dbReference>
<organism evidence="2 3">
    <name type="scientific">Stygiolobus azoricus</name>
    <dbReference type="NCBI Taxonomy" id="41675"/>
    <lineage>
        <taxon>Archaea</taxon>
        <taxon>Thermoproteota</taxon>
        <taxon>Thermoprotei</taxon>
        <taxon>Sulfolobales</taxon>
        <taxon>Sulfolobaceae</taxon>
        <taxon>Stygiolobus</taxon>
    </lineage>
</organism>
<evidence type="ECO:0008006" key="4">
    <source>
        <dbReference type="Google" id="ProtNLM"/>
    </source>
</evidence>
<feature type="binding site" evidence="1">
    <location>
        <position position="143"/>
    </location>
    <ligand>
        <name>Cu cation</name>
        <dbReference type="ChEBI" id="CHEBI:23378"/>
    </ligand>
</feature>
<dbReference type="Proteomes" id="UP000423396">
    <property type="component" value="Chromosome"/>
</dbReference>
<sequence>MKMLLIGIIVVLALGASIGGYALMNHMFGNYGLSPYSQSYNGNGYPTTYGTLIPVQQAITLMKSPPSYVHVFTNNNSIVFTSQEINLVVLTMGHKRAENLTGRPSPTDGNVFVIYGLINPTLIIPQGATIHVTVINLDAGDYHNFVITTEAPPYSYNLMMGGGMMQGGMMNGGRFITMMPLLPPANYQTGYAHEFQYTFTLHQGEFWYICTYPGHAEGGMYGEIIVA</sequence>
<dbReference type="InterPro" id="IPR001243">
    <property type="entry name" value="Rusticyanin"/>
</dbReference>
<accession>A0A650CPT0</accession>
<dbReference type="RefSeq" id="WP_156007041.1">
    <property type="nucleotide sequence ID" value="NZ_CP045483.1"/>
</dbReference>